<keyword evidence="1" id="KW-0472">Membrane</keyword>
<dbReference type="RefSeq" id="WP_216469633.1">
    <property type="nucleotide sequence ID" value="NZ_JAHLQI010000002.1"/>
</dbReference>
<feature type="transmembrane region" description="Helical" evidence="1">
    <location>
        <begin position="76"/>
        <end position="96"/>
    </location>
</feature>
<evidence type="ECO:0008006" key="4">
    <source>
        <dbReference type="Google" id="ProtNLM"/>
    </source>
</evidence>
<accession>A0ABS6ET21</accession>
<organism evidence="2 3">
    <name type="scientific">Butyricicoccus intestinisimiae</name>
    <dbReference type="NCBI Taxonomy" id="2841509"/>
    <lineage>
        <taxon>Bacteria</taxon>
        <taxon>Bacillati</taxon>
        <taxon>Bacillota</taxon>
        <taxon>Clostridia</taxon>
        <taxon>Eubacteriales</taxon>
        <taxon>Butyricicoccaceae</taxon>
        <taxon>Butyricicoccus</taxon>
    </lineage>
</organism>
<dbReference type="EMBL" id="JAHLQI010000002">
    <property type="protein sequence ID" value="MBU5489984.1"/>
    <property type="molecule type" value="Genomic_DNA"/>
</dbReference>
<evidence type="ECO:0000256" key="1">
    <source>
        <dbReference type="SAM" id="Phobius"/>
    </source>
</evidence>
<evidence type="ECO:0000313" key="2">
    <source>
        <dbReference type="EMBL" id="MBU5489984.1"/>
    </source>
</evidence>
<reference evidence="2 3" key="1">
    <citation type="submission" date="2021-06" db="EMBL/GenBank/DDBJ databases">
        <authorList>
            <person name="Sun Q."/>
            <person name="Li D."/>
        </authorList>
    </citation>
    <scope>NUCLEOTIDE SEQUENCE [LARGE SCALE GENOMIC DNA]</scope>
    <source>
        <strain evidence="2 3">MSJd-7</strain>
    </source>
</reference>
<dbReference type="Proteomes" id="UP000783588">
    <property type="component" value="Unassembled WGS sequence"/>
</dbReference>
<gene>
    <name evidence="2" type="ORF">KQI75_05015</name>
</gene>
<proteinExistence type="predicted"/>
<evidence type="ECO:0000313" key="3">
    <source>
        <dbReference type="Proteomes" id="UP000783588"/>
    </source>
</evidence>
<sequence length="98" mass="10905">MKTLMIIFLIGFLLFGAIGLYFRLTHDWNKLAAETDKLDENSTAKRDGRAMQLGKGLDIDAAQAEKKADQKFRRQLTFSILAVICLAAAIVCGALMQR</sequence>
<feature type="transmembrane region" description="Helical" evidence="1">
    <location>
        <begin position="6"/>
        <end position="24"/>
    </location>
</feature>
<comment type="caution">
    <text evidence="2">The sequence shown here is derived from an EMBL/GenBank/DDBJ whole genome shotgun (WGS) entry which is preliminary data.</text>
</comment>
<keyword evidence="3" id="KW-1185">Reference proteome</keyword>
<keyword evidence="1" id="KW-0812">Transmembrane</keyword>
<name>A0ABS6ET21_9FIRM</name>
<protein>
    <recommendedName>
        <fullName evidence="4">DUF3899 domain-containing protein</fullName>
    </recommendedName>
</protein>
<keyword evidence="1" id="KW-1133">Transmembrane helix</keyword>